<dbReference type="HOGENOM" id="CLU_2227554_0_0_1"/>
<keyword evidence="2" id="KW-1185">Reference proteome</keyword>
<protein>
    <submittedName>
        <fullName evidence="1">Uncharacterized protein</fullName>
    </submittedName>
</protein>
<reference evidence="1" key="1">
    <citation type="submission" date="2015-04" db="UniProtKB">
        <authorList>
            <consortium name="EnsemblPlants"/>
        </authorList>
    </citation>
    <scope>IDENTIFICATION</scope>
</reference>
<organism evidence="1">
    <name type="scientific">Oryza punctata</name>
    <name type="common">Red rice</name>
    <dbReference type="NCBI Taxonomy" id="4537"/>
    <lineage>
        <taxon>Eukaryota</taxon>
        <taxon>Viridiplantae</taxon>
        <taxon>Streptophyta</taxon>
        <taxon>Embryophyta</taxon>
        <taxon>Tracheophyta</taxon>
        <taxon>Spermatophyta</taxon>
        <taxon>Magnoliopsida</taxon>
        <taxon>Liliopsida</taxon>
        <taxon>Poales</taxon>
        <taxon>Poaceae</taxon>
        <taxon>BOP clade</taxon>
        <taxon>Oryzoideae</taxon>
        <taxon>Oryzeae</taxon>
        <taxon>Oryzinae</taxon>
        <taxon>Oryza</taxon>
    </lineage>
</organism>
<dbReference type="EnsemblPlants" id="OPUNC04G05940.1">
    <property type="protein sequence ID" value="OPUNC04G05940.1"/>
    <property type="gene ID" value="OPUNC04G05940"/>
</dbReference>
<dbReference type="Gramene" id="OPUNC04G05940.1">
    <property type="protein sequence ID" value="OPUNC04G05940.1"/>
    <property type="gene ID" value="OPUNC04G05940"/>
</dbReference>
<proteinExistence type="predicted"/>
<evidence type="ECO:0000313" key="2">
    <source>
        <dbReference type="Proteomes" id="UP000026962"/>
    </source>
</evidence>
<name>A0A0E0KNX3_ORYPU</name>
<evidence type="ECO:0000313" key="1">
    <source>
        <dbReference type="EnsemblPlants" id="OPUNC04G05940.1"/>
    </source>
</evidence>
<dbReference type="Proteomes" id="UP000026962">
    <property type="component" value="Chromosome 4"/>
</dbReference>
<dbReference type="AlphaFoldDB" id="A0A0E0KNX3"/>
<sequence>MLSLAMQTVDIVWVKLGSLCSDESKSFECAVLPVKKLCHRVLPNYHGTSCIKYGSDDQFFPKEAQEGEEFYGTGVSICSQALPVVFLSGLVYGSSVCRQCVWPVGP</sequence>
<accession>A0A0E0KNX3</accession>
<reference evidence="1" key="2">
    <citation type="submission" date="2018-05" db="EMBL/GenBank/DDBJ databases">
        <title>OpunRS2 (Oryza punctata Reference Sequence Version 2).</title>
        <authorList>
            <person name="Zhang J."/>
            <person name="Kudrna D."/>
            <person name="Lee S."/>
            <person name="Talag J."/>
            <person name="Welchert J."/>
            <person name="Wing R.A."/>
        </authorList>
    </citation>
    <scope>NUCLEOTIDE SEQUENCE [LARGE SCALE GENOMIC DNA]</scope>
</reference>